<reference evidence="1" key="1">
    <citation type="journal article" date="2015" name="Nature">
        <title>Complex archaea that bridge the gap between prokaryotes and eukaryotes.</title>
        <authorList>
            <person name="Spang A."/>
            <person name="Saw J.H."/>
            <person name="Jorgensen S.L."/>
            <person name="Zaremba-Niedzwiedzka K."/>
            <person name="Martijn J."/>
            <person name="Lind A.E."/>
            <person name="van Eijk R."/>
            <person name="Schleper C."/>
            <person name="Guy L."/>
            <person name="Ettema T.J."/>
        </authorList>
    </citation>
    <scope>NUCLEOTIDE SEQUENCE</scope>
</reference>
<dbReference type="AlphaFoldDB" id="A0A0F9UU71"/>
<proteinExistence type="predicted"/>
<evidence type="ECO:0000313" key="1">
    <source>
        <dbReference type="EMBL" id="KKN64731.1"/>
    </source>
</evidence>
<accession>A0A0F9UU71</accession>
<sequence length="46" mass="5316">METIQVTIEINGEVEQNDKSGIEDAIYDALKQLDYDVERVQLRFVS</sequence>
<dbReference type="EMBL" id="LAZR01000545">
    <property type="protein sequence ID" value="KKN64731.1"/>
    <property type="molecule type" value="Genomic_DNA"/>
</dbReference>
<comment type="caution">
    <text evidence="1">The sequence shown here is derived from an EMBL/GenBank/DDBJ whole genome shotgun (WGS) entry which is preliminary data.</text>
</comment>
<gene>
    <name evidence="1" type="ORF">LCGC14_0488630</name>
</gene>
<protein>
    <submittedName>
        <fullName evidence="1">Uncharacterized protein</fullName>
    </submittedName>
</protein>
<name>A0A0F9UU71_9ZZZZ</name>
<organism evidence="1">
    <name type="scientific">marine sediment metagenome</name>
    <dbReference type="NCBI Taxonomy" id="412755"/>
    <lineage>
        <taxon>unclassified sequences</taxon>
        <taxon>metagenomes</taxon>
        <taxon>ecological metagenomes</taxon>
    </lineage>
</organism>